<dbReference type="EMBL" id="JAUHHV010000011">
    <property type="protein sequence ID" value="KAK1408677.1"/>
    <property type="molecule type" value="Genomic_DNA"/>
</dbReference>
<evidence type="ECO:0008006" key="3">
    <source>
        <dbReference type="Google" id="ProtNLM"/>
    </source>
</evidence>
<accession>A0AAD8NH07</accession>
<gene>
    <name evidence="1" type="ORF">QVD17_40658</name>
</gene>
<dbReference type="PANTHER" id="PTHR34123:SF4">
    <property type="entry name" value="PHOSPHORIBOSYLTRANSFERASE-LIKE PROTEIN, PUTATIVE (DUF2358)-RELATED"/>
    <property type="match status" value="1"/>
</dbReference>
<sequence length="245" mass="28097">MPGLCRGMPLSLNCHVAKNIINNILLWFQIRVEYRETMTICFHARSLLHPTTNPHQRFRNVVRCSKDTPQILKLVVTGATEILRLFSSFNKNELYEVVAEPKYETSAACLDDIVSILKSDYDNAYFVTGNFTTGIYAEDCIFEDPTIRFSGRELYSRNLKLLVPFFDQPSISLQSITKVLNGETESVKASWRLRTYLKLPWRPLISIDGTTVYDLDNQFRIVKHVESWSVSPFEAIGQIFTPSST</sequence>
<comment type="caution">
    <text evidence="1">The sequence shown here is derived from an EMBL/GenBank/DDBJ whole genome shotgun (WGS) entry which is preliminary data.</text>
</comment>
<dbReference type="SUPFAM" id="SSF54427">
    <property type="entry name" value="NTF2-like"/>
    <property type="match status" value="1"/>
</dbReference>
<name>A0AAD8NH07_TARER</name>
<proteinExistence type="predicted"/>
<dbReference type="AlphaFoldDB" id="A0AAD8NH07"/>
<dbReference type="InterPro" id="IPR018790">
    <property type="entry name" value="DUF2358"/>
</dbReference>
<dbReference type="PANTHER" id="PTHR34123">
    <property type="entry name" value="OS04G0578200 PROTEIN"/>
    <property type="match status" value="1"/>
</dbReference>
<organism evidence="1 2">
    <name type="scientific">Tagetes erecta</name>
    <name type="common">African marigold</name>
    <dbReference type="NCBI Taxonomy" id="13708"/>
    <lineage>
        <taxon>Eukaryota</taxon>
        <taxon>Viridiplantae</taxon>
        <taxon>Streptophyta</taxon>
        <taxon>Embryophyta</taxon>
        <taxon>Tracheophyta</taxon>
        <taxon>Spermatophyta</taxon>
        <taxon>Magnoliopsida</taxon>
        <taxon>eudicotyledons</taxon>
        <taxon>Gunneridae</taxon>
        <taxon>Pentapetalae</taxon>
        <taxon>asterids</taxon>
        <taxon>campanulids</taxon>
        <taxon>Asterales</taxon>
        <taxon>Asteraceae</taxon>
        <taxon>Asteroideae</taxon>
        <taxon>Heliantheae alliance</taxon>
        <taxon>Tageteae</taxon>
        <taxon>Tagetes</taxon>
    </lineage>
</organism>
<dbReference type="InterPro" id="IPR032710">
    <property type="entry name" value="NTF2-like_dom_sf"/>
</dbReference>
<dbReference type="Proteomes" id="UP001229421">
    <property type="component" value="Unassembled WGS sequence"/>
</dbReference>
<evidence type="ECO:0000313" key="1">
    <source>
        <dbReference type="EMBL" id="KAK1408677.1"/>
    </source>
</evidence>
<protein>
    <recommendedName>
        <fullName evidence="3">NTF2-like domain-containing protein</fullName>
    </recommendedName>
</protein>
<dbReference type="Pfam" id="PF10184">
    <property type="entry name" value="DUF2358"/>
    <property type="match status" value="1"/>
</dbReference>
<reference evidence="1" key="1">
    <citation type="journal article" date="2023" name="bioRxiv">
        <title>Improved chromosome-level genome assembly for marigold (Tagetes erecta).</title>
        <authorList>
            <person name="Jiang F."/>
            <person name="Yuan L."/>
            <person name="Wang S."/>
            <person name="Wang H."/>
            <person name="Xu D."/>
            <person name="Wang A."/>
            <person name="Fan W."/>
        </authorList>
    </citation>
    <scope>NUCLEOTIDE SEQUENCE</scope>
    <source>
        <strain evidence="1">WSJ</strain>
        <tissue evidence="1">Leaf</tissue>
    </source>
</reference>
<evidence type="ECO:0000313" key="2">
    <source>
        <dbReference type="Proteomes" id="UP001229421"/>
    </source>
</evidence>
<keyword evidence="2" id="KW-1185">Reference proteome</keyword>